<proteinExistence type="predicted"/>
<dbReference type="Proteomes" id="UP000245124">
    <property type="component" value="Unassembled WGS sequence"/>
</dbReference>
<dbReference type="OrthoDB" id="9812484at2"/>
<keyword evidence="1 2" id="KW-0238">DNA-binding</keyword>
<name>A0A2R5FGP5_NOSCO</name>
<evidence type="ECO:0000313" key="4">
    <source>
        <dbReference type="EMBL" id="GBG17782.1"/>
    </source>
</evidence>
<sequence length="220" mass="24875">MNIIHSLHITTTVRSMGKTTKPTQPRYDVLGRYTALLDAGETLLLRGYEQAQPQLIADTAGVSVGLFYRHFKSKQELLTAIIVRHLNKLHLQIAQTHKACSHPKEAMQMVVLLTLRYFHQHQGLIKLFFIQVGYGDVAATEQLQSARQNYRNIFLTIIEDGIAQEIFLNPPVLNVQIAINSIIGTINWTLYDLLVVKNQNLEPEVIATQISSHLLRSLTP</sequence>
<comment type="caution">
    <text evidence="4">The sequence shown here is derived from an EMBL/GenBank/DDBJ whole genome shotgun (WGS) entry which is preliminary data.</text>
</comment>
<keyword evidence="5" id="KW-1185">Reference proteome</keyword>
<evidence type="ECO:0000259" key="3">
    <source>
        <dbReference type="PROSITE" id="PS50977"/>
    </source>
</evidence>
<dbReference type="PROSITE" id="PS50977">
    <property type="entry name" value="HTH_TETR_2"/>
    <property type="match status" value="1"/>
</dbReference>
<dbReference type="PANTHER" id="PTHR43479">
    <property type="entry name" value="ACREF/ENVCD OPERON REPRESSOR-RELATED"/>
    <property type="match status" value="1"/>
</dbReference>
<gene>
    <name evidence="4" type="primary">fadR</name>
    <name evidence="4" type="ORF">NIES4072_14430</name>
</gene>
<dbReference type="InterPro" id="IPR050624">
    <property type="entry name" value="HTH-type_Tx_Regulator"/>
</dbReference>
<evidence type="ECO:0000256" key="1">
    <source>
        <dbReference type="ARBA" id="ARBA00023125"/>
    </source>
</evidence>
<dbReference type="Pfam" id="PF00440">
    <property type="entry name" value="TetR_N"/>
    <property type="match status" value="1"/>
</dbReference>
<evidence type="ECO:0000313" key="5">
    <source>
        <dbReference type="Proteomes" id="UP000245124"/>
    </source>
</evidence>
<dbReference type="Gene3D" id="1.10.10.60">
    <property type="entry name" value="Homeodomain-like"/>
    <property type="match status" value="1"/>
</dbReference>
<evidence type="ECO:0000256" key="2">
    <source>
        <dbReference type="PROSITE-ProRule" id="PRU00335"/>
    </source>
</evidence>
<dbReference type="PANTHER" id="PTHR43479:SF11">
    <property type="entry name" value="ACREF_ENVCD OPERON REPRESSOR-RELATED"/>
    <property type="match status" value="1"/>
</dbReference>
<dbReference type="InterPro" id="IPR009057">
    <property type="entry name" value="Homeodomain-like_sf"/>
</dbReference>
<dbReference type="Pfam" id="PF17932">
    <property type="entry name" value="TetR_C_24"/>
    <property type="match status" value="1"/>
</dbReference>
<dbReference type="InterPro" id="IPR001647">
    <property type="entry name" value="HTH_TetR"/>
</dbReference>
<organism evidence="4 5">
    <name type="scientific">Nostoc commune NIES-4072</name>
    <dbReference type="NCBI Taxonomy" id="2005467"/>
    <lineage>
        <taxon>Bacteria</taxon>
        <taxon>Bacillati</taxon>
        <taxon>Cyanobacteriota</taxon>
        <taxon>Cyanophyceae</taxon>
        <taxon>Nostocales</taxon>
        <taxon>Nostocaceae</taxon>
        <taxon>Nostoc</taxon>
    </lineage>
</organism>
<feature type="DNA-binding region" description="H-T-H motif" evidence="2">
    <location>
        <begin position="52"/>
        <end position="71"/>
    </location>
</feature>
<dbReference type="AlphaFoldDB" id="A0A2R5FGP5"/>
<reference evidence="4 5" key="1">
    <citation type="submission" date="2017-06" db="EMBL/GenBank/DDBJ databases">
        <title>Genome sequencing of cyanobaciteial culture collection at National Institute for Environmental Studies (NIES).</title>
        <authorList>
            <person name="Hirose Y."/>
            <person name="Shimura Y."/>
            <person name="Fujisawa T."/>
            <person name="Nakamura Y."/>
            <person name="Kawachi M."/>
        </authorList>
    </citation>
    <scope>NUCLEOTIDE SEQUENCE [LARGE SCALE GENOMIC DNA]</scope>
    <source>
        <strain evidence="4 5">NIES-4072</strain>
    </source>
</reference>
<accession>A0A2R5FGP5</accession>
<dbReference type="GO" id="GO:0003677">
    <property type="term" value="F:DNA binding"/>
    <property type="evidence" value="ECO:0007669"/>
    <property type="project" value="UniProtKB-UniRule"/>
</dbReference>
<dbReference type="InterPro" id="IPR041490">
    <property type="entry name" value="KstR2_TetR_C"/>
</dbReference>
<feature type="domain" description="HTH tetR-type" evidence="3">
    <location>
        <begin position="29"/>
        <end position="89"/>
    </location>
</feature>
<dbReference type="RefSeq" id="WP_109007921.1">
    <property type="nucleotide sequence ID" value="NZ_BDUD01000001.1"/>
</dbReference>
<dbReference type="EMBL" id="BDUD01000001">
    <property type="protein sequence ID" value="GBG17782.1"/>
    <property type="molecule type" value="Genomic_DNA"/>
</dbReference>
<dbReference type="InterPro" id="IPR036271">
    <property type="entry name" value="Tet_transcr_reg_TetR-rel_C_sf"/>
</dbReference>
<dbReference type="SUPFAM" id="SSF46689">
    <property type="entry name" value="Homeodomain-like"/>
    <property type="match status" value="1"/>
</dbReference>
<dbReference type="Gene3D" id="1.10.357.10">
    <property type="entry name" value="Tetracycline Repressor, domain 2"/>
    <property type="match status" value="1"/>
</dbReference>
<dbReference type="SUPFAM" id="SSF48498">
    <property type="entry name" value="Tetracyclin repressor-like, C-terminal domain"/>
    <property type="match status" value="1"/>
</dbReference>
<protein>
    <submittedName>
        <fullName evidence="4">Fatty acid metabolism regulator protein</fullName>
    </submittedName>
</protein>